<reference evidence="2" key="3">
    <citation type="submission" date="2016-10" db="EMBL/GenBank/DDBJ databases">
        <authorList>
            <person name="de Groot N.N."/>
        </authorList>
    </citation>
    <scope>NUCLEOTIDE SEQUENCE [LARGE SCALE GENOMIC DNA]</scope>
    <source>
        <strain evidence="2">DSM 16632</strain>
    </source>
</reference>
<keyword evidence="3" id="KW-1185">Reference proteome</keyword>
<dbReference type="GeneID" id="28489148"/>
<dbReference type="PANTHER" id="PTHR38816">
    <property type="entry name" value="EXOSOME SUBUNIT, DUF54 FAMILY-RELATED"/>
    <property type="match status" value="1"/>
</dbReference>
<dbReference type="InterPro" id="IPR022803">
    <property type="entry name" value="Ribosomal_uL5_dom_sf"/>
</dbReference>
<dbReference type="Pfam" id="PF01877">
    <property type="entry name" value="RNA_binding"/>
    <property type="match status" value="1"/>
</dbReference>
<dbReference type="Proteomes" id="UP000066376">
    <property type="component" value="Chromosome"/>
</dbReference>
<dbReference type="PATRIC" id="fig|294671.3.peg.890"/>
<sequence>MIHNIRYRVFIYENEDKDEILEALLNILPTAEVEVEEVEGLLEERMLILSGTISKKRETKEFLNTLIDSIEKDQLIRLFNDLDRKMDEKGNLFLRLSKEKAIGGEWEILDGGDSIHLKIKIAAYPAKKEIAINKISEIFPKDIKNA</sequence>
<reference evidence="1 3" key="1">
    <citation type="journal article" date="2016" name="Genome Announc.">
        <title>Draft Genome Sequence of the Rumen Methanogen Methanobrevibacter olleyae YLM1.</title>
        <authorList>
            <person name="Kelly W.J."/>
            <person name="Li D."/>
            <person name="Lambie S.C."/>
            <person name="Cox F."/>
            <person name="Attwood G.T."/>
            <person name="Altermann E."/>
            <person name="Leahy S.C."/>
        </authorList>
    </citation>
    <scope>NUCLEOTIDE SEQUENCE [LARGE SCALE GENOMIC DNA]</scope>
    <source>
        <strain evidence="1 3">YLM1</strain>
    </source>
</reference>
<evidence type="ECO:0000313" key="4">
    <source>
        <dbReference type="Proteomes" id="UP000183442"/>
    </source>
</evidence>
<dbReference type="KEGG" id="mol:YLM1_0850"/>
<dbReference type="RefSeq" id="WP_067146629.1">
    <property type="nucleotide sequence ID" value="NZ_CP014265.1"/>
</dbReference>
<dbReference type="Proteomes" id="UP000183442">
    <property type="component" value="Unassembled WGS sequence"/>
</dbReference>
<reference evidence="3" key="2">
    <citation type="submission" date="2016-02" db="EMBL/GenBank/DDBJ databases">
        <title>The draft genome sequence of the rumen methanogen Methanobrevibacter olleyae YLM1.</title>
        <authorList>
            <consortium name="New Zealand Agricultural Greenhouse Gas Research Centre/Pastoral Greenhouse Gas Research Consortium"/>
            <person name="Kelly W.J."/>
            <person name="Li D."/>
            <person name="Lambie S.C."/>
            <person name="Attwood G.T."/>
            <person name="Altermann E."/>
            <person name="Leahy S.C."/>
        </authorList>
    </citation>
    <scope>NUCLEOTIDE SEQUENCE [LARGE SCALE GENOMIC DNA]</scope>
    <source>
        <strain evidence="3">YLM1</strain>
    </source>
</reference>
<reference evidence="4" key="4">
    <citation type="submission" date="2016-10" db="EMBL/GenBank/DDBJ databases">
        <authorList>
            <person name="Varghese N."/>
        </authorList>
    </citation>
    <scope>NUCLEOTIDE SEQUENCE [LARGE SCALE GENOMIC DNA]</scope>
    <source>
        <strain evidence="4">DSM 16632</strain>
    </source>
</reference>
<proteinExistence type="predicted"/>
<dbReference type="Gene3D" id="3.30.1440.10">
    <property type="match status" value="1"/>
</dbReference>
<evidence type="ECO:0000313" key="3">
    <source>
        <dbReference type="Proteomes" id="UP000066376"/>
    </source>
</evidence>
<dbReference type="InterPro" id="IPR002739">
    <property type="entry name" value="PAB1135-like"/>
</dbReference>
<dbReference type="OrthoDB" id="10874at2157"/>
<dbReference type="EMBL" id="CP014265">
    <property type="protein sequence ID" value="AMK15407.1"/>
    <property type="molecule type" value="Genomic_DNA"/>
</dbReference>
<organism evidence="1 3">
    <name type="scientific">Methanobrevibacter olleyae</name>
    <dbReference type="NCBI Taxonomy" id="294671"/>
    <lineage>
        <taxon>Archaea</taxon>
        <taxon>Methanobacteriati</taxon>
        <taxon>Methanobacteriota</taxon>
        <taxon>Methanomada group</taxon>
        <taxon>Methanobacteria</taxon>
        <taxon>Methanobacteriales</taxon>
        <taxon>Methanobacteriaceae</taxon>
        <taxon>Methanobrevibacter</taxon>
    </lineage>
</organism>
<evidence type="ECO:0000313" key="2">
    <source>
        <dbReference type="EMBL" id="SFL48565.1"/>
    </source>
</evidence>
<name>A0A126R025_METOL</name>
<dbReference type="NCBIfam" id="NF011141">
    <property type="entry name" value="PRK14555.1-1"/>
    <property type="match status" value="1"/>
</dbReference>
<dbReference type="EMBL" id="FOTL01000014">
    <property type="protein sequence ID" value="SFL48565.1"/>
    <property type="molecule type" value="Genomic_DNA"/>
</dbReference>
<accession>A0A126R025</accession>
<gene>
    <name evidence="2" type="ORF">SAMN02910297_01015</name>
    <name evidence="1" type="ORF">YLM1_0850</name>
</gene>
<evidence type="ECO:0000313" key="1">
    <source>
        <dbReference type="EMBL" id="AMK15407.1"/>
    </source>
</evidence>
<protein>
    <submittedName>
        <fullName evidence="1">Exosome subunit</fullName>
    </submittedName>
</protein>
<dbReference type="PANTHER" id="PTHR38816:SF1">
    <property type="entry name" value="EXOSOME SUBUNIT"/>
    <property type="match status" value="1"/>
</dbReference>
<dbReference type="STRING" id="294671.YLM1_0850"/>
<dbReference type="SUPFAM" id="SSF55282">
    <property type="entry name" value="RL5-like"/>
    <property type="match status" value="1"/>
</dbReference>
<dbReference type="AlphaFoldDB" id="A0A126R025"/>